<feature type="non-terminal residue" evidence="2">
    <location>
        <position position="1"/>
    </location>
</feature>
<organism evidence="2 3">
    <name type="scientific">Corchorus capsularis</name>
    <name type="common">Jute</name>
    <dbReference type="NCBI Taxonomy" id="210143"/>
    <lineage>
        <taxon>Eukaryota</taxon>
        <taxon>Viridiplantae</taxon>
        <taxon>Streptophyta</taxon>
        <taxon>Embryophyta</taxon>
        <taxon>Tracheophyta</taxon>
        <taxon>Spermatophyta</taxon>
        <taxon>Magnoliopsida</taxon>
        <taxon>eudicotyledons</taxon>
        <taxon>Gunneridae</taxon>
        <taxon>Pentapetalae</taxon>
        <taxon>rosids</taxon>
        <taxon>malvids</taxon>
        <taxon>Malvales</taxon>
        <taxon>Malvaceae</taxon>
        <taxon>Grewioideae</taxon>
        <taxon>Apeibeae</taxon>
        <taxon>Corchorus</taxon>
    </lineage>
</organism>
<evidence type="ECO:0000256" key="1">
    <source>
        <dbReference type="SAM" id="MobiDB-lite"/>
    </source>
</evidence>
<feature type="region of interest" description="Disordered" evidence="1">
    <location>
        <begin position="1"/>
        <end position="40"/>
    </location>
</feature>
<dbReference type="OMA" id="KPSACWP"/>
<dbReference type="EMBL" id="AWWV01010213">
    <property type="protein sequence ID" value="OMO81140.1"/>
    <property type="molecule type" value="Genomic_DNA"/>
</dbReference>
<comment type="caution">
    <text evidence="2">The sequence shown here is derived from an EMBL/GenBank/DDBJ whole genome shotgun (WGS) entry which is preliminary data.</text>
</comment>
<feature type="region of interest" description="Disordered" evidence="1">
    <location>
        <begin position="509"/>
        <end position="550"/>
    </location>
</feature>
<dbReference type="PANTHER" id="PTHR33416:SF18">
    <property type="entry name" value="NUCLEOPORIN-LIKE PROTEIN"/>
    <property type="match status" value="1"/>
</dbReference>
<feature type="compositionally biased region" description="Basic and acidic residues" evidence="1">
    <location>
        <begin position="357"/>
        <end position="370"/>
    </location>
</feature>
<feature type="region of interest" description="Disordered" evidence="1">
    <location>
        <begin position="357"/>
        <end position="423"/>
    </location>
</feature>
<dbReference type="OrthoDB" id="653151at2759"/>
<protein>
    <submittedName>
        <fullName evidence="2">Uncharacterized protein</fullName>
    </submittedName>
</protein>
<dbReference type="Proteomes" id="UP000188268">
    <property type="component" value="Unassembled WGS sequence"/>
</dbReference>
<dbReference type="GO" id="GO:0071763">
    <property type="term" value="P:nuclear membrane organization"/>
    <property type="evidence" value="ECO:0007669"/>
    <property type="project" value="TreeGrafter"/>
</dbReference>
<dbReference type="GO" id="GO:0005635">
    <property type="term" value="C:nuclear envelope"/>
    <property type="evidence" value="ECO:0007669"/>
    <property type="project" value="TreeGrafter"/>
</dbReference>
<feature type="region of interest" description="Disordered" evidence="1">
    <location>
        <begin position="236"/>
        <end position="260"/>
    </location>
</feature>
<keyword evidence="3" id="KW-1185">Reference proteome</keyword>
<feature type="region of interest" description="Disordered" evidence="1">
    <location>
        <begin position="465"/>
        <end position="485"/>
    </location>
</feature>
<feature type="compositionally biased region" description="Polar residues" evidence="1">
    <location>
        <begin position="513"/>
        <end position="535"/>
    </location>
</feature>
<dbReference type="AlphaFoldDB" id="A0A1R3IEZ8"/>
<reference evidence="2 3" key="1">
    <citation type="submission" date="2013-09" db="EMBL/GenBank/DDBJ databases">
        <title>Corchorus capsularis genome sequencing.</title>
        <authorList>
            <person name="Alam M."/>
            <person name="Haque M.S."/>
            <person name="Islam M.S."/>
            <person name="Emdad E.M."/>
            <person name="Islam M.M."/>
            <person name="Ahmed B."/>
            <person name="Halim A."/>
            <person name="Hossen Q.M.M."/>
            <person name="Hossain M.Z."/>
            <person name="Ahmed R."/>
            <person name="Khan M.M."/>
            <person name="Islam R."/>
            <person name="Rashid M.M."/>
            <person name="Khan S.A."/>
            <person name="Rahman M.S."/>
            <person name="Alam M."/>
        </authorList>
    </citation>
    <scope>NUCLEOTIDE SEQUENCE [LARGE SCALE GENOMIC DNA]</scope>
    <source>
        <strain evidence="3">cv. CVL-1</strain>
        <tissue evidence="2">Whole seedling</tissue>
    </source>
</reference>
<evidence type="ECO:0000313" key="3">
    <source>
        <dbReference type="Proteomes" id="UP000188268"/>
    </source>
</evidence>
<feature type="compositionally biased region" description="Polar residues" evidence="1">
    <location>
        <begin position="236"/>
        <end position="249"/>
    </location>
</feature>
<gene>
    <name evidence="2" type="ORF">CCACVL1_12584</name>
</gene>
<accession>A0A1R3IEZ8</accession>
<feature type="compositionally biased region" description="Polar residues" evidence="1">
    <location>
        <begin position="279"/>
        <end position="304"/>
    </location>
</feature>
<name>A0A1R3IEZ8_COCAP</name>
<evidence type="ECO:0000313" key="2">
    <source>
        <dbReference type="EMBL" id="OMO81140.1"/>
    </source>
</evidence>
<sequence length="599" mass="64286">LGVPKTTGASENTDEPNAGSDFAEHREGNNGGSTDDGLSEVEKLLKGKSFSRDEINRLIEIMNSRAADVPKVDQESKDLIVSARGAKEPVVTEYSRRSIGEKHDGNKAVSGLATPLPKRTLTDEIGLSPVEIAKAYMGSRTSELNLGSKSIISKDERPSVLRDDFASEPFVPLPSPKPVTGWPGSMVQDQRGYLTPQSQRGKFGLQNFPRTPYSRSIYSKSKSKFARVQDEGNSFLNSSFSPLPQSRTPGQLKLGSNIVDDGRGSVGPMWRIRHRGTAETPSRGSVYSHSSLNGPSPVGNSSASKGLFPKKNLELGGNSSSVFLTVDSKLGSSEMVIPPVHPHSSQMARTILEHLERNPATPKEKSDELKIATSWKGSQSSDANAAISKGHNSFPYLGRDSKSKDQIDNGNSAQGNEDRGKSVSVAFPESTIEAKNVNQSTYASDLKFDGTVSIFASKDLPKATDAAMSEGRQKNSLGNKPVLPSISVSKPQQRWMFTQDNGTGFTFPVHASSGVSSEPPTPSIMPSLSGSSPNQPKEGDTEPSYSFGSNKSTPDLVFSFPSTSNAPNHVEASDIKYNFGSDRSSRLSFSSIGNNAICY</sequence>
<feature type="region of interest" description="Disordered" evidence="1">
    <location>
        <begin position="276"/>
        <end position="305"/>
    </location>
</feature>
<proteinExistence type="predicted"/>
<dbReference type="STRING" id="210143.A0A1R3IEZ8"/>
<dbReference type="PANTHER" id="PTHR33416">
    <property type="entry name" value="NUCLEAR PORE COMPLEX PROTEIN NUP1"/>
    <property type="match status" value="1"/>
</dbReference>